<evidence type="ECO:0000313" key="8">
    <source>
        <dbReference type="Proteomes" id="UP000037510"/>
    </source>
</evidence>
<keyword evidence="7" id="KW-0813">Transport</keyword>
<evidence type="ECO:0000256" key="5">
    <source>
        <dbReference type="SAM" id="Phobius"/>
    </source>
</evidence>
<name>A0A0L7L575_OPEBR</name>
<proteinExistence type="predicted"/>
<dbReference type="PANTHER" id="PTHR48021:SF33">
    <property type="entry name" value="AT22075P-RELATED"/>
    <property type="match status" value="1"/>
</dbReference>
<feature type="domain" description="Major facilitator superfamily (MFS) profile" evidence="6">
    <location>
        <begin position="1"/>
        <end position="94"/>
    </location>
</feature>
<dbReference type="InterPro" id="IPR036259">
    <property type="entry name" value="MFS_trans_sf"/>
</dbReference>
<dbReference type="PROSITE" id="PS50850">
    <property type="entry name" value="MFS"/>
    <property type="match status" value="1"/>
</dbReference>
<evidence type="ECO:0000313" key="7">
    <source>
        <dbReference type="EMBL" id="KOB70434.1"/>
    </source>
</evidence>
<dbReference type="GO" id="GO:0022857">
    <property type="term" value="F:transmembrane transporter activity"/>
    <property type="evidence" value="ECO:0007669"/>
    <property type="project" value="InterPro"/>
</dbReference>
<keyword evidence="8" id="KW-1185">Reference proteome</keyword>
<dbReference type="SUPFAM" id="SSF103473">
    <property type="entry name" value="MFS general substrate transporter"/>
    <property type="match status" value="1"/>
</dbReference>
<dbReference type="EMBL" id="JTDY01002946">
    <property type="protein sequence ID" value="KOB70434.1"/>
    <property type="molecule type" value="Genomic_DNA"/>
</dbReference>
<keyword evidence="3 5" id="KW-1133">Transmembrane helix</keyword>
<feature type="transmembrane region" description="Helical" evidence="5">
    <location>
        <begin position="69"/>
        <end position="90"/>
    </location>
</feature>
<organism evidence="7 8">
    <name type="scientific">Operophtera brumata</name>
    <name type="common">Winter moth</name>
    <name type="synonym">Phalaena brumata</name>
    <dbReference type="NCBI Taxonomy" id="104452"/>
    <lineage>
        <taxon>Eukaryota</taxon>
        <taxon>Metazoa</taxon>
        <taxon>Ecdysozoa</taxon>
        <taxon>Arthropoda</taxon>
        <taxon>Hexapoda</taxon>
        <taxon>Insecta</taxon>
        <taxon>Pterygota</taxon>
        <taxon>Neoptera</taxon>
        <taxon>Endopterygota</taxon>
        <taxon>Lepidoptera</taxon>
        <taxon>Glossata</taxon>
        <taxon>Ditrysia</taxon>
        <taxon>Geometroidea</taxon>
        <taxon>Geometridae</taxon>
        <taxon>Larentiinae</taxon>
        <taxon>Operophtera</taxon>
    </lineage>
</organism>
<evidence type="ECO:0000256" key="2">
    <source>
        <dbReference type="ARBA" id="ARBA00022692"/>
    </source>
</evidence>
<dbReference type="InterPro" id="IPR050549">
    <property type="entry name" value="MFS_Trehalose_Transporter"/>
</dbReference>
<protein>
    <submittedName>
        <fullName evidence="7">Solute carrier family 2, facilitated glucose transporter member 8</fullName>
    </submittedName>
</protein>
<keyword evidence="2 5" id="KW-0812">Transmembrane</keyword>
<comment type="caution">
    <text evidence="7">The sequence shown here is derived from an EMBL/GenBank/DDBJ whole genome shotgun (WGS) entry which is preliminary data.</text>
</comment>
<evidence type="ECO:0000256" key="3">
    <source>
        <dbReference type="ARBA" id="ARBA00022989"/>
    </source>
</evidence>
<accession>A0A0L7L575</accession>
<dbReference type="Gene3D" id="1.20.1250.20">
    <property type="entry name" value="MFS general substrate transporter like domains"/>
    <property type="match status" value="1"/>
</dbReference>
<dbReference type="PANTHER" id="PTHR48021">
    <property type="match status" value="1"/>
</dbReference>
<feature type="transmembrane region" description="Helical" evidence="5">
    <location>
        <begin position="12"/>
        <end position="33"/>
    </location>
</feature>
<dbReference type="Proteomes" id="UP000037510">
    <property type="component" value="Unassembled WGS sequence"/>
</dbReference>
<evidence type="ECO:0000256" key="1">
    <source>
        <dbReference type="ARBA" id="ARBA00004141"/>
    </source>
</evidence>
<gene>
    <name evidence="7" type="ORF">OBRU01_15315</name>
</gene>
<dbReference type="AlphaFoldDB" id="A0A0L7L575"/>
<evidence type="ECO:0000256" key="4">
    <source>
        <dbReference type="ARBA" id="ARBA00023136"/>
    </source>
</evidence>
<dbReference type="InterPro" id="IPR005829">
    <property type="entry name" value="Sugar_transporter_CS"/>
</dbReference>
<keyword evidence="4 5" id="KW-0472">Membrane</keyword>
<dbReference type="InterPro" id="IPR005828">
    <property type="entry name" value="MFS_sugar_transport-like"/>
</dbReference>
<comment type="subcellular location">
    <subcellularLocation>
        <location evidence="1">Membrane</location>
        <topology evidence="1">Multi-pass membrane protein</topology>
    </subcellularLocation>
</comment>
<dbReference type="GO" id="GO:0016020">
    <property type="term" value="C:membrane"/>
    <property type="evidence" value="ECO:0007669"/>
    <property type="project" value="UniProtKB-SubCell"/>
</dbReference>
<dbReference type="InterPro" id="IPR020846">
    <property type="entry name" value="MFS_dom"/>
</dbReference>
<feature type="transmembrane region" description="Helical" evidence="5">
    <location>
        <begin position="45"/>
        <end position="63"/>
    </location>
</feature>
<feature type="non-terminal residue" evidence="7">
    <location>
        <position position="94"/>
    </location>
</feature>
<dbReference type="STRING" id="104452.A0A0L7L575"/>
<evidence type="ECO:0000259" key="6">
    <source>
        <dbReference type="PROSITE" id="PS50850"/>
    </source>
</evidence>
<dbReference type="PROSITE" id="PS00217">
    <property type="entry name" value="SUGAR_TRANSPORT_2"/>
    <property type="match status" value="1"/>
</dbReference>
<reference evidence="7 8" key="1">
    <citation type="journal article" date="2015" name="Genome Biol. Evol.">
        <title>The genome of winter moth (Operophtera brumata) provides a genomic perspective on sexual dimorphism and phenology.</title>
        <authorList>
            <person name="Derks M.F."/>
            <person name="Smit S."/>
            <person name="Salis L."/>
            <person name="Schijlen E."/>
            <person name="Bossers A."/>
            <person name="Mateman C."/>
            <person name="Pijl A.S."/>
            <person name="de Ridder D."/>
            <person name="Groenen M.A."/>
            <person name="Visser M.E."/>
            <person name="Megens H.J."/>
        </authorList>
    </citation>
    <scope>NUCLEOTIDE SEQUENCE [LARGE SCALE GENOMIC DNA]</scope>
    <source>
        <strain evidence="7">WM2013NL</strain>
        <tissue evidence="7">Head and thorax</tissue>
    </source>
</reference>
<keyword evidence="7" id="KW-0762">Sugar transport</keyword>
<sequence>MWLTARTTAQIIIARFLTGISSGMAIVVATIFVCEITQLSIRGTAITALALMYNVGILVSYIQGWVCSYNVVCYISVTSSVVYTLVLCCMKETP</sequence>
<dbReference type="Pfam" id="PF00083">
    <property type="entry name" value="Sugar_tr"/>
    <property type="match status" value="1"/>
</dbReference>